<gene>
    <name evidence="1" type="ORF">LCGC14_0621220</name>
</gene>
<proteinExistence type="predicted"/>
<organism evidence="1">
    <name type="scientific">marine sediment metagenome</name>
    <dbReference type="NCBI Taxonomy" id="412755"/>
    <lineage>
        <taxon>unclassified sequences</taxon>
        <taxon>metagenomes</taxon>
        <taxon>ecological metagenomes</taxon>
    </lineage>
</organism>
<protein>
    <submittedName>
        <fullName evidence="1">Uncharacterized protein</fullName>
    </submittedName>
</protein>
<dbReference type="EMBL" id="LAZR01001057">
    <property type="protein sequence ID" value="KKN51580.1"/>
    <property type="molecule type" value="Genomic_DNA"/>
</dbReference>
<comment type="caution">
    <text evidence="1">The sequence shown here is derived from an EMBL/GenBank/DDBJ whole genome shotgun (WGS) entry which is preliminary data.</text>
</comment>
<accession>A0A0F9R4R5</accession>
<name>A0A0F9R4R5_9ZZZZ</name>
<dbReference type="AlphaFoldDB" id="A0A0F9R4R5"/>
<reference evidence="1" key="1">
    <citation type="journal article" date="2015" name="Nature">
        <title>Complex archaea that bridge the gap between prokaryotes and eukaryotes.</title>
        <authorList>
            <person name="Spang A."/>
            <person name="Saw J.H."/>
            <person name="Jorgensen S.L."/>
            <person name="Zaremba-Niedzwiedzka K."/>
            <person name="Martijn J."/>
            <person name="Lind A.E."/>
            <person name="van Eijk R."/>
            <person name="Schleper C."/>
            <person name="Guy L."/>
            <person name="Ettema T.J."/>
        </authorList>
    </citation>
    <scope>NUCLEOTIDE SEQUENCE</scope>
</reference>
<evidence type="ECO:0000313" key="1">
    <source>
        <dbReference type="EMBL" id="KKN51580.1"/>
    </source>
</evidence>
<sequence>MVETLYACLACGTTQLVKWNPDMGENSWNKLREIGNWTVDDFTYCPKCSNTIPRPPQKYKVEDDRLVPLNA</sequence>